<proteinExistence type="predicted"/>
<dbReference type="GO" id="GO:0016989">
    <property type="term" value="F:sigma factor antagonist activity"/>
    <property type="evidence" value="ECO:0007669"/>
    <property type="project" value="TreeGrafter"/>
</dbReference>
<feature type="transmembrane region" description="Helical" evidence="1">
    <location>
        <begin position="100"/>
        <end position="121"/>
    </location>
</feature>
<dbReference type="Pfam" id="PF04773">
    <property type="entry name" value="FecR"/>
    <property type="match status" value="1"/>
</dbReference>
<sequence length="340" mass="38132">MKKNTSHKIEWEIISKYLSGEMSAEEKLTFEKLIDSNPEYAEIVSASNKDLGLIQEVNKVQQLFNVDAAWSAVKSNLSNSKKNNTLKAVPLFSFQNTRTLIQIAAMLVITIGLGLASYHIYTDKLAPYQSISSELYESGKSITLADGSIVNLNGKSELVYEKSFSGNERRVKLTGEAFFTITKNPAKPFIISVGNAEVRVLGTSFNVNASNKHVEVLVETGKVQFSLAKEPNNKIILEKGDFGILQDDLLEKTIQKDENYLSWKTHLMVFKAMSLQDVAKVINRTYQVNIEFNDTAIQNLPITTSFNQTPLTDVLENLCRPHNLSYEKNGNQIILKKELK</sequence>
<dbReference type="Gene3D" id="3.55.50.30">
    <property type="match status" value="1"/>
</dbReference>
<keyword evidence="5" id="KW-1185">Reference proteome</keyword>
<organism evidence="4 5">
    <name type="scientific">Labilibaculum antarcticum</name>
    <dbReference type="NCBI Taxonomy" id="1717717"/>
    <lineage>
        <taxon>Bacteria</taxon>
        <taxon>Pseudomonadati</taxon>
        <taxon>Bacteroidota</taxon>
        <taxon>Bacteroidia</taxon>
        <taxon>Marinilabiliales</taxon>
        <taxon>Marinifilaceae</taxon>
        <taxon>Labilibaculum</taxon>
    </lineage>
</organism>
<dbReference type="InterPro" id="IPR006860">
    <property type="entry name" value="FecR"/>
</dbReference>
<dbReference type="PANTHER" id="PTHR30273:SF2">
    <property type="entry name" value="PROTEIN FECR"/>
    <property type="match status" value="1"/>
</dbReference>
<dbReference type="Proteomes" id="UP000218267">
    <property type="component" value="Chromosome"/>
</dbReference>
<evidence type="ECO:0000259" key="3">
    <source>
        <dbReference type="Pfam" id="PF16344"/>
    </source>
</evidence>
<dbReference type="InterPro" id="IPR032508">
    <property type="entry name" value="FecR_C"/>
</dbReference>
<dbReference type="EMBL" id="AP018042">
    <property type="protein sequence ID" value="BAX82020.1"/>
    <property type="molecule type" value="Genomic_DNA"/>
</dbReference>
<keyword evidence="1" id="KW-1133">Transmembrane helix</keyword>
<reference evidence="4 5" key="1">
    <citation type="journal article" date="2018" name="Mar. Genomics">
        <title>Complete genome sequence of Marinifilaceae bacterium strain SPP2, isolated from the Antarctic marine sediment.</title>
        <authorList>
            <person name="Watanabe M."/>
            <person name="Kojima H."/>
            <person name="Fukui M."/>
        </authorList>
    </citation>
    <scope>NUCLEOTIDE SEQUENCE [LARGE SCALE GENOMIC DNA]</scope>
    <source>
        <strain evidence="4 5">SPP2</strain>
    </source>
</reference>
<protein>
    <recommendedName>
        <fullName evidence="6">FecR protein domain-containing protein</fullName>
    </recommendedName>
</protein>
<feature type="domain" description="Protein FecR C-terminal" evidence="3">
    <location>
        <begin position="268"/>
        <end position="335"/>
    </location>
</feature>
<dbReference type="Pfam" id="PF16344">
    <property type="entry name" value="FecR_C"/>
    <property type="match status" value="1"/>
</dbReference>
<evidence type="ECO:0008006" key="6">
    <source>
        <dbReference type="Google" id="ProtNLM"/>
    </source>
</evidence>
<dbReference type="RefSeq" id="WP_096431967.1">
    <property type="nucleotide sequence ID" value="NZ_AP018042.1"/>
</dbReference>
<keyword evidence="1" id="KW-0472">Membrane</keyword>
<dbReference type="PANTHER" id="PTHR30273">
    <property type="entry name" value="PERIPLASMIC SIGNAL SENSOR AND SIGMA FACTOR ACTIVATOR FECR-RELATED"/>
    <property type="match status" value="1"/>
</dbReference>
<gene>
    <name evidence="4" type="ORF">ALGA_3728</name>
</gene>
<accession>A0A1Y1CP11</accession>
<evidence type="ECO:0000313" key="5">
    <source>
        <dbReference type="Proteomes" id="UP000218267"/>
    </source>
</evidence>
<evidence type="ECO:0000259" key="2">
    <source>
        <dbReference type="Pfam" id="PF04773"/>
    </source>
</evidence>
<dbReference type="KEGG" id="mbas:ALGA_3728"/>
<feature type="domain" description="FecR protein" evidence="2">
    <location>
        <begin position="140"/>
        <end position="224"/>
    </location>
</feature>
<dbReference type="OrthoDB" id="676789at2"/>
<evidence type="ECO:0000256" key="1">
    <source>
        <dbReference type="SAM" id="Phobius"/>
    </source>
</evidence>
<dbReference type="InterPro" id="IPR012373">
    <property type="entry name" value="Ferrdict_sens_TM"/>
</dbReference>
<keyword evidence="1" id="KW-0812">Transmembrane</keyword>
<name>A0A1Y1CP11_9BACT</name>
<dbReference type="PIRSF" id="PIRSF018266">
    <property type="entry name" value="FecR"/>
    <property type="match status" value="1"/>
</dbReference>
<dbReference type="AlphaFoldDB" id="A0A1Y1CP11"/>
<evidence type="ECO:0000313" key="4">
    <source>
        <dbReference type="EMBL" id="BAX82020.1"/>
    </source>
</evidence>
<dbReference type="Gene3D" id="2.60.120.1440">
    <property type="match status" value="1"/>
</dbReference>
<reference evidence="5" key="2">
    <citation type="journal article" date="2020" name="Antonie Van Leeuwenhoek">
        <title>Labilibaculum antarcticum sp. nov., a novel facultative anaerobic, psychrotorelant bacterium isolated from marine sediment of Antarctica.</title>
        <authorList>
            <person name="Watanabe M."/>
            <person name="Kojima H."/>
            <person name="Fukui M."/>
        </authorList>
    </citation>
    <scope>NUCLEOTIDE SEQUENCE [LARGE SCALE GENOMIC DNA]</scope>
    <source>
        <strain evidence="5">SPP2</strain>
    </source>
</reference>